<reference evidence="7" key="1">
    <citation type="journal article" date="2014" name="Int. J. Syst. Evol. Microbiol.">
        <title>Complete genome sequence of Corynebacterium casei LMG S-19264T (=DSM 44701T), isolated from a smear-ripened cheese.</title>
        <authorList>
            <consortium name="US DOE Joint Genome Institute (JGI-PGF)"/>
            <person name="Walter F."/>
            <person name="Albersmeier A."/>
            <person name="Kalinowski J."/>
            <person name="Ruckert C."/>
        </authorList>
    </citation>
    <scope>NUCLEOTIDE SEQUENCE</scope>
    <source>
        <strain evidence="7">KCTC 12113</strain>
    </source>
</reference>
<dbReference type="EMBL" id="BMWP01000001">
    <property type="protein sequence ID" value="GGW22008.1"/>
    <property type="molecule type" value="Genomic_DNA"/>
</dbReference>
<dbReference type="NCBIfam" id="TIGR02937">
    <property type="entry name" value="sigma70-ECF"/>
    <property type="match status" value="1"/>
</dbReference>
<evidence type="ECO:0000256" key="2">
    <source>
        <dbReference type="ARBA" id="ARBA00023015"/>
    </source>
</evidence>
<organism evidence="7 8">
    <name type="scientific">Arenibacter certesii</name>
    <dbReference type="NCBI Taxonomy" id="228955"/>
    <lineage>
        <taxon>Bacteria</taxon>
        <taxon>Pseudomonadati</taxon>
        <taxon>Bacteroidota</taxon>
        <taxon>Flavobacteriia</taxon>
        <taxon>Flavobacteriales</taxon>
        <taxon>Flavobacteriaceae</taxon>
        <taxon>Arenibacter</taxon>
    </lineage>
</organism>
<dbReference type="Gene3D" id="1.10.10.10">
    <property type="entry name" value="Winged helix-like DNA-binding domain superfamily/Winged helix DNA-binding domain"/>
    <property type="match status" value="1"/>
</dbReference>
<evidence type="ECO:0000259" key="5">
    <source>
        <dbReference type="Pfam" id="PF04542"/>
    </source>
</evidence>
<dbReference type="InterPro" id="IPR036388">
    <property type="entry name" value="WH-like_DNA-bd_sf"/>
</dbReference>
<dbReference type="InterPro" id="IPR014284">
    <property type="entry name" value="RNA_pol_sigma-70_dom"/>
</dbReference>
<dbReference type="InterPro" id="IPR014327">
    <property type="entry name" value="RNA_pol_sigma70_bacteroid"/>
</dbReference>
<dbReference type="GO" id="GO:0006352">
    <property type="term" value="P:DNA-templated transcription initiation"/>
    <property type="evidence" value="ECO:0007669"/>
    <property type="project" value="InterPro"/>
</dbReference>
<dbReference type="Pfam" id="PF04542">
    <property type="entry name" value="Sigma70_r2"/>
    <property type="match status" value="1"/>
</dbReference>
<dbReference type="InterPro" id="IPR013325">
    <property type="entry name" value="RNA_pol_sigma_r2"/>
</dbReference>
<name>A0A918ILD4_9FLAO</name>
<dbReference type="InterPro" id="IPR039425">
    <property type="entry name" value="RNA_pol_sigma-70-like"/>
</dbReference>
<evidence type="ECO:0000313" key="7">
    <source>
        <dbReference type="EMBL" id="GGW22008.1"/>
    </source>
</evidence>
<comment type="similarity">
    <text evidence="1">Belongs to the sigma-70 factor family. ECF subfamily.</text>
</comment>
<proteinExistence type="inferred from homology"/>
<feature type="domain" description="RNA polymerase sigma factor 70 region 4 type 2" evidence="6">
    <location>
        <begin position="121"/>
        <end position="168"/>
    </location>
</feature>
<keyword evidence="8" id="KW-1185">Reference proteome</keyword>
<dbReference type="PANTHER" id="PTHR43133:SF46">
    <property type="entry name" value="RNA POLYMERASE SIGMA-70 FACTOR ECF SUBFAMILY"/>
    <property type="match status" value="1"/>
</dbReference>
<dbReference type="RefSeq" id="WP_026815118.1">
    <property type="nucleotide sequence ID" value="NZ_BMWP01000001.1"/>
</dbReference>
<dbReference type="InterPro" id="IPR007627">
    <property type="entry name" value="RNA_pol_sigma70_r2"/>
</dbReference>
<dbReference type="GO" id="GO:0003677">
    <property type="term" value="F:DNA binding"/>
    <property type="evidence" value="ECO:0007669"/>
    <property type="project" value="InterPro"/>
</dbReference>
<keyword evidence="4" id="KW-0804">Transcription</keyword>
<dbReference type="NCBIfam" id="TIGR02985">
    <property type="entry name" value="Sig70_bacteroi1"/>
    <property type="match status" value="1"/>
</dbReference>
<reference evidence="7" key="2">
    <citation type="submission" date="2020-09" db="EMBL/GenBank/DDBJ databases">
        <authorList>
            <person name="Sun Q."/>
            <person name="Kim S."/>
        </authorList>
    </citation>
    <scope>NUCLEOTIDE SEQUENCE</scope>
    <source>
        <strain evidence="7">KCTC 12113</strain>
    </source>
</reference>
<dbReference type="GO" id="GO:0016987">
    <property type="term" value="F:sigma factor activity"/>
    <property type="evidence" value="ECO:0007669"/>
    <property type="project" value="UniProtKB-KW"/>
</dbReference>
<feature type="domain" description="RNA polymerase sigma-70 region 2" evidence="5">
    <location>
        <begin position="24"/>
        <end position="90"/>
    </location>
</feature>
<keyword evidence="3" id="KW-0731">Sigma factor</keyword>
<dbReference type="GO" id="GO:0000428">
    <property type="term" value="C:DNA-directed RNA polymerase complex"/>
    <property type="evidence" value="ECO:0007669"/>
    <property type="project" value="UniProtKB-KW"/>
</dbReference>
<dbReference type="AlphaFoldDB" id="A0A918ILD4"/>
<dbReference type="InterPro" id="IPR013249">
    <property type="entry name" value="RNA_pol_sigma70_r4_t2"/>
</dbReference>
<dbReference type="Pfam" id="PF08281">
    <property type="entry name" value="Sigma70_r4_2"/>
    <property type="match status" value="1"/>
</dbReference>
<sequence length="194" mass="22783">MKNDNNNFLVSRLKIGEETAYNSLIDLYNQRLYGYALSLTRDHAQSQDILQNVFLKTWEKRKKLDIHTSLKNFLYRAVYNEFINQYKKKRAIMVLEQTYYDSLEKAVLAQDDPSYERINKEITKEIKRLPLKCQQVFILSKLEGLTNTEIANYLNVSIKTVEAQITKAFNIIRGKVRTKYDMVFIIVLGKNARG</sequence>
<evidence type="ECO:0000256" key="1">
    <source>
        <dbReference type="ARBA" id="ARBA00010641"/>
    </source>
</evidence>
<keyword evidence="2" id="KW-0805">Transcription regulation</keyword>
<dbReference type="Proteomes" id="UP000634668">
    <property type="component" value="Unassembled WGS sequence"/>
</dbReference>
<protein>
    <submittedName>
        <fullName evidence="7">DNA-directed RNA polymerase sigma-70 factor</fullName>
    </submittedName>
</protein>
<dbReference type="PANTHER" id="PTHR43133">
    <property type="entry name" value="RNA POLYMERASE ECF-TYPE SIGMA FACTO"/>
    <property type="match status" value="1"/>
</dbReference>
<accession>A0A918ILD4</accession>
<dbReference type="SUPFAM" id="SSF88946">
    <property type="entry name" value="Sigma2 domain of RNA polymerase sigma factors"/>
    <property type="match status" value="1"/>
</dbReference>
<gene>
    <name evidence="7" type="ORF">GCM10007383_01190</name>
</gene>
<keyword evidence="7" id="KW-0240">DNA-directed RNA polymerase</keyword>
<evidence type="ECO:0000313" key="8">
    <source>
        <dbReference type="Proteomes" id="UP000634668"/>
    </source>
</evidence>
<evidence type="ECO:0000259" key="6">
    <source>
        <dbReference type="Pfam" id="PF08281"/>
    </source>
</evidence>
<dbReference type="InterPro" id="IPR013324">
    <property type="entry name" value="RNA_pol_sigma_r3/r4-like"/>
</dbReference>
<evidence type="ECO:0000256" key="3">
    <source>
        <dbReference type="ARBA" id="ARBA00023082"/>
    </source>
</evidence>
<comment type="caution">
    <text evidence="7">The sequence shown here is derived from an EMBL/GenBank/DDBJ whole genome shotgun (WGS) entry which is preliminary data.</text>
</comment>
<evidence type="ECO:0000256" key="4">
    <source>
        <dbReference type="ARBA" id="ARBA00023163"/>
    </source>
</evidence>
<dbReference type="SUPFAM" id="SSF88659">
    <property type="entry name" value="Sigma3 and sigma4 domains of RNA polymerase sigma factors"/>
    <property type="match status" value="1"/>
</dbReference>
<dbReference type="Gene3D" id="1.10.1740.10">
    <property type="match status" value="1"/>
</dbReference>